<evidence type="ECO:0000256" key="4">
    <source>
        <dbReference type="ARBA" id="ARBA00023134"/>
    </source>
</evidence>
<dbReference type="PROSITE" id="PS51421">
    <property type="entry name" value="RAS"/>
    <property type="match status" value="1"/>
</dbReference>
<dbReference type="OrthoDB" id="8830751at2759"/>
<evidence type="ECO:0000256" key="2">
    <source>
        <dbReference type="ARBA" id="ARBA00010142"/>
    </source>
</evidence>
<keyword evidence="5" id="KW-0449">Lipoprotein</keyword>
<dbReference type="PROSITE" id="PS51419">
    <property type="entry name" value="RAB"/>
    <property type="match status" value="1"/>
</dbReference>
<dbReference type="GO" id="GO:0016020">
    <property type="term" value="C:membrane"/>
    <property type="evidence" value="ECO:0007669"/>
    <property type="project" value="UniProtKB-SubCell"/>
</dbReference>
<feature type="non-terminal residue" evidence="6">
    <location>
        <position position="1"/>
    </location>
</feature>
<gene>
    <name evidence="6" type="ORF">MUK42_14638</name>
</gene>
<keyword evidence="4" id="KW-0342">GTP-binding</keyword>
<keyword evidence="3" id="KW-0547">Nucleotide-binding</keyword>
<dbReference type="AlphaFoldDB" id="A0A9E7L6H9"/>
<dbReference type="Proteomes" id="UP001055439">
    <property type="component" value="Chromosome 9"/>
</dbReference>
<proteinExistence type="inferred from homology"/>
<dbReference type="Gene3D" id="3.40.50.300">
    <property type="entry name" value="P-loop containing nucleotide triphosphate hydrolases"/>
    <property type="match status" value="1"/>
</dbReference>
<comment type="subcellular location">
    <subcellularLocation>
        <location evidence="1">Membrane</location>
        <topology evidence="1">Peripheral membrane protein</topology>
    </subcellularLocation>
</comment>
<name>A0A9E7L6H9_9LILI</name>
<dbReference type="SUPFAM" id="SSF52540">
    <property type="entry name" value="P-loop containing nucleoside triphosphate hydrolases"/>
    <property type="match status" value="1"/>
</dbReference>
<dbReference type="EMBL" id="CP097511">
    <property type="protein sequence ID" value="URE46102.1"/>
    <property type="molecule type" value="Genomic_DNA"/>
</dbReference>
<evidence type="ECO:0000313" key="6">
    <source>
        <dbReference type="EMBL" id="URE46102.1"/>
    </source>
</evidence>
<dbReference type="InterPro" id="IPR027417">
    <property type="entry name" value="P-loop_NTPase"/>
</dbReference>
<sequence length="120" mass="13442">GADVFLLAFSLTSKASYENIYKKWIPELRHYAPNVPIVLVGTKLDLREDKQFFIDHPGATSITSAQGEELKKMIGAAVYIECSSKTQQNVKAVFDAAIKVVLCPPKPKKKTRKQRTCFIL</sequence>
<dbReference type="GO" id="GO:0005525">
    <property type="term" value="F:GTP binding"/>
    <property type="evidence" value="ECO:0007669"/>
    <property type="project" value="UniProtKB-KW"/>
</dbReference>
<dbReference type="PANTHER" id="PTHR24072">
    <property type="entry name" value="RHO FAMILY GTPASE"/>
    <property type="match status" value="1"/>
</dbReference>
<dbReference type="PRINTS" id="PR00449">
    <property type="entry name" value="RASTRNSFRMNG"/>
</dbReference>
<evidence type="ECO:0000256" key="5">
    <source>
        <dbReference type="ARBA" id="ARBA00023288"/>
    </source>
</evidence>
<evidence type="ECO:0000313" key="7">
    <source>
        <dbReference type="Proteomes" id="UP001055439"/>
    </source>
</evidence>
<dbReference type="InterPro" id="IPR001806">
    <property type="entry name" value="Small_GTPase"/>
</dbReference>
<dbReference type="GO" id="GO:0003924">
    <property type="term" value="F:GTPase activity"/>
    <property type="evidence" value="ECO:0007669"/>
    <property type="project" value="InterPro"/>
</dbReference>
<evidence type="ECO:0000256" key="1">
    <source>
        <dbReference type="ARBA" id="ARBA00004170"/>
    </source>
</evidence>
<evidence type="ECO:0000256" key="3">
    <source>
        <dbReference type="ARBA" id="ARBA00022741"/>
    </source>
</evidence>
<keyword evidence="7" id="KW-1185">Reference proteome</keyword>
<dbReference type="Pfam" id="PF00071">
    <property type="entry name" value="Ras"/>
    <property type="match status" value="1"/>
</dbReference>
<organism evidence="6 7">
    <name type="scientific">Musa troglodytarum</name>
    <name type="common">fe'i banana</name>
    <dbReference type="NCBI Taxonomy" id="320322"/>
    <lineage>
        <taxon>Eukaryota</taxon>
        <taxon>Viridiplantae</taxon>
        <taxon>Streptophyta</taxon>
        <taxon>Embryophyta</taxon>
        <taxon>Tracheophyta</taxon>
        <taxon>Spermatophyta</taxon>
        <taxon>Magnoliopsida</taxon>
        <taxon>Liliopsida</taxon>
        <taxon>Zingiberales</taxon>
        <taxon>Musaceae</taxon>
        <taxon>Musa</taxon>
    </lineage>
</organism>
<dbReference type="InterPro" id="IPR003578">
    <property type="entry name" value="Small_GTPase_Rho"/>
</dbReference>
<comment type="similarity">
    <text evidence="2">Belongs to the small GTPase superfamily. Rho family.</text>
</comment>
<dbReference type="GO" id="GO:0007264">
    <property type="term" value="P:small GTPase-mediated signal transduction"/>
    <property type="evidence" value="ECO:0007669"/>
    <property type="project" value="InterPro"/>
</dbReference>
<dbReference type="SMART" id="SM00175">
    <property type="entry name" value="RAB"/>
    <property type="match status" value="1"/>
</dbReference>
<reference evidence="6" key="1">
    <citation type="submission" date="2022-05" db="EMBL/GenBank/DDBJ databases">
        <title>The Musa troglodytarum L. genome provides insights into the mechanism of non-climacteric behaviour and enrichment of carotenoids.</title>
        <authorList>
            <person name="Wang J."/>
        </authorList>
    </citation>
    <scope>NUCLEOTIDE SEQUENCE</scope>
    <source>
        <tissue evidence="6">Leaf</tissue>
    </source>
</reference>
<dbReference type="PROSITE" id="PS51420">
    <property type="entry name" value="RHO"/>
    <property type="match status" value="1"/>
</dbReference>
<dbReference type="SMART" id="SM00174">
    <property type="entry name" value="RHO"/>
    <property type="match status" value="1"/>
</dbReference>
<accession>A0A9E7L6H9</accession>
<protein>
    <submittedName>
        <fullName evidence="6">RHO</fullName>
    </submittedName>
</protein>